<name>A0A1M6RTY3_REIAG</name>
<gene>
    <name evidence="3" type="ORF">SAMN04488028_104292</name>
</gene>
<evidence type="ECO:0000313" key="3">
    <source>
        <dbReference type="EMBL" id="SHK35915.1"/>
    </source>
</evidence>
<keyword evidence="4" id="KW-1185">Reference proteome</keyword>
<sequence length="193" mass="21059">MKYNQAIGSILLAASIGLSISACGDKKSESKSSHNDHDMTEMEGMKDMSEENVETTVATPMITKESAQQVLSAYLSIKDALVETDGATASTAATTMIPLLDGSDELSLRIKVNAEYIAATNDAEVQRSAFNKLSEDIYTLVKSTEANDAPLYRQYCPMAMDNQGAYWLSSKKEVLNPYFGDKMLRCGSVKEEI</sequence>
<dbReference type="AlphaFoldDB" id="A0A1M6RTY3"/>
<dbReference type="Pfam" id="PF11827">
    <property type="entry name" value="DUF3347"/>
    <property type="match status" value="1"/>
</dbReference>
<protein>
    <recommendedName>
        <fullName evidence="2">DUF3347 domain-containing protein</fullName>
    </recommendedName>
</protein>
<proteinExistence type="predicted"/>
<feature type="region of interest" description="Disordered" evidence="1">
    <location>
        <begin position="24"/>
        <end position="48"/>
    </location>
</feature>
<organism evidence="3 4">
    <name type="scientific">Reichenbachiella agariperforans</name>
    <dbReference type="NCBI Taxonomy" id="156994"/>
    <lineage>
        <taxon>Bacteria</taxon>
        <taxon>Pseudomonadati</taxon>
        <taxon>Bacteroidota</taxon>
        <taxon>Cytophagia</taxon>
        <taxon>Cytophagales</taxon>
        <taxon>Reichenbachiellaceae</taxon>
        <taxon>Reichenbachiella</taxon>
    </lineage>
</organism>
<evidence type="ECO:0000256" key="1">
    <source>
        <dbReference type="SAM" id="MobiDB-lite"/>
    </source>
</evidence>
<dbReference type="STRING" id="156994.SAMN04488028_104292"/>
<reference evidence="4" key="1">
    <citation type="submission" date="2016-11" db="EMBL/GenBank/DDBJ databases">
        <authorList>
            <person name="Varghese N."/>
            <person name="Submissions S."/>
        </authorList>
    </citation>
    <scope>NUCLEOTIDE SEQUENCE [LARGE SCALE GENOMIC DNA]</scope>
    <source>
        <strain evidence="4">DSM 26134</strain>
    </source>
</reference>
<dbReference type="PROSITE" id="PS51257">
    <property type="entry name" value="PROKAR_LIPOPROTEIN"/>
    <property type="match status" value="1"/>
</dbReference>
<accession>A0A1M6RTY3</accession>
<dbReference type="Proteomes" id="UP000184474">
    <property type="component" value="Unassembled WGS sequence"/>
</dbReference>
<dbReference type="InterPro" id="IPR021782">
    <property type="entry name" value="DUF3347"/>
</dbReference>
<dbReference type="RefSeq" id="WP_073122886.1">
    <property type="nucleotide sequence ID" value="NZ_FRAA01000004.1"/>
</dbReference>
<dbReference type="EMBL" id="FRAA01000004">
    <property type="protein sequence ID" value="SHK35915.1"/>
    <property type="molecule type" value="Genomic_DNA"/>
</dbReference>
<feature type="domain" description="DUF3347" evidence="2">
    <location>
        <begin position="70"/>
        <end position="147"/>
    </location>
</feature>
<evidence type="ECO:0000313" key="4">
    <source>
        <dbReference type="Proteomes" id="UP000184474"/>
    </source>
</evidence>
<evidence type="ECO:0000259" key="2">
    <source>
        <dbReference type="Pfam" id="PF11827"/>
    </source>
</evidence>